<name>A0ABN1KH67_CLOSU</name>
<dbReference type="SUPFAM" id="SSF46689">
    <property type="entry name" value="Homeodomain-like"/>
    <property type="match status" value="2"/>
</dbReference>
<keyword evidence="6" id="KW-1185">Reference proteome</keyword>
<dbReference type="PROSITE" id="PS01124">
    <property type="entry name" value="HTH_ARAC_FAMILY_2"/>
    <property type="match status" value="1"/>
</dbReference>
<dbReference type="PROSITE" id="PS00041">
    <property type="entry name" value="HTH_ARAC_FAMILY_1"/>
    <property type="match status" value="1"/>
</dbReference>
<accession>A0ABN1KH67</accession>
<dbReference type="Gene3D" id="1.10.10.60">
    <property type="entry name" value="Homeodomain-like"/>
    <property type="match status" value="2"/>
</dbReference>
<sequence>MKNLIQLNTVLEDLHNISGFRISIYDTNLKEIAAYPQSLSGFCSLIQENKCCKDFCVKNDREAFKIVQESKEVYFYRCKFGLYEAVAPIYHFGVLSGYLMMGQTIDDTQDSKSYTYQESIKYLKDTSKLCNEIEKLPTSSKSKILSCISIMNICARYITLNNHLSLTDKNLAYKIKKYINENFHKKISIGFLCEIFFCSRSTLFNTFKKAYNETINEYLTKVRLENSLKLLKIQDYSINYIANNCGFSDQNYFSKVFSKTYSISPSEYRNKNAKE</sequence>
<keyword evidence="3" id="KW-0804">Transcription</keyword>
<dbReference type="InterPro" id="IPR018771">
    <property type="entry name" value="PocR_dom"/>
</dbReference>
<dbReference type="InterPro" id="IPR009057">
    <property type="entry name" value="Homeodomain-like_sf"/>
</dbReference>
<dbReference type="InterPro" id="IPR018062">
    <property type="entry name" value="HTH_AraC-typ_CS"/>
</dbReference>
<keyword evidence="1" id="KW-0805">Transcription regulation</keyword>
<dbReference type="SMART" id="SM00342">
    <property type="entry name" value="HTH_ARAC"/>
    <property type="match status" value="1"/>
</dbReference>
<dbReference type="InterPro" id="IPR018060">
    <property type="entry name" value="HTH_AraC"/>
</dbReference>
<comment type="caution">
    <text evidence="5">The sequence shown here is derived from an EMBL/GenBank/DDBJ whole genome shotgun (WGS) entry which is preliminary data.</text>
</comment>
<dbReference type="Proteomes" id="UP001501047">
    <property type="component" value="Unassembled WGS sequence"/>
</dbReference>
<dbReference type="PANTHER" id="PTHR43280">
    <property type="entry name" value="ARAC-FAMILY TRANSCRIPTIONAL REGULATOR"/>
    <property type="match status" value="1"/>
</dbReference>
<organism evidence="5 6">
    <name type="scientific">Clostridium subterminale</name>
    <dbReference type="NCBI Taxonomy" id="1550"/>
    <lineage>
        <taxon>Bacteria</taxon>
        <taxon>Bacillati</taxon>
        <taxon>Bacillota</taxon>
        <taxon>Clostridia</taxon>
        <taxon>Eubacteriales</taxon>
        <taxon>Clostridiaceae</taxon>
        <taxon>Clostridium</taxon>
    </lineage>
</organism>
<evidence type="ECO:0000256" key="1">
    <source>
        <dbReference type="ARBA" id="ARBA00023015"/>
    </source>
</evidence>
<dbReference type="Pfam" id="PF12833">
    <property type="entry name" value="HTH_18"/>
    <property type="match status" value="1"/>
</dbReference>
<dbReference type="RefSeq" id="WP_343823275.1">
    <property type="nucleotide sequence ID" value="NZ_BAAACI010000001.1"/>
</dbReference>
<protein>
    <recommendedName>
        <fullName evidence="4">HTH araC/xylS-type domain-containing protein</fullName>
    </recommendedName>
</protein>
<dbReference type="InterPro" id="IPR020449">
    <property type="entry name" value="Tscrpt_reg_AraC-type_HTH"/>
</dbReference>
<evidence type="ECO:0000313" key="6">
    <source>
        <dbReference type="Proteomes" id="UP001501047"/>
    </source>
</evidence>
<feature type="domain" description="HTH araC/xylS-type" evidence="4">
    <location>
        <begin position="173"/>
        <end position="271"/>
    </location>
</feature>
<dbReference type="PRINTS" id="PR00032">
    <property type="entry name" value="HTHARAC"/>
</dbReference>
<evidence type="ECO:0000256" key="2">
    <source>
        <dbReference type="ARBA" id="ARBA00023125"/>
    </source>
</evidence>
<evidence type="ECO:0000256" key="3">
    <source>
        <dbReference type="ARBA" id="ARBA00023163"/>
    </source>
</evidence>
<gene>
    <name evidence="5" type="ORF">GCM10008908_04790</name>
</gene>
<dbReference type="EMBL" id="BAAACI010000001">
    <property type="protein sequence ID" value="GAA0766700.1"/>
    <property type="molecule type" value="Genomic_DNA"/>
</dbReference>
<evidence type="ECO:0000259" key="4">
    <source>
        <dbReference type="PROSITE" id="PS01124"/>
    </source>
</evidence>
<dbReference type="PANTHER" id="PTHR43280:SF2">
    <property type="entry name" value="HTH-TYPE TRANSCRIPTIONAL REGULATOR EXSA"/>
    <property type="match status" value="1"/>
</dbReference>
<proteinExistence type="predicted"/>
<keyword evidence="2" id="KW-0238">DNA-binding</keyword>
<dbReference type="Pfam" id="PF10114">
    <property type="entry name" value="PocR"/>
    <property type="match status" value="1"/>
</dbReference>
<evidence type="ECO:0000313" key="5">
    <source>
        <dbReference type="EMBL" id="GAA0766700.1"/>
    </source>
</evidence>
<reference evidence="5 6" key="1">
    <citation type="journal article" date="2019" name="Int. J. Syst. Evol. Microbiol.">
        <title>The Global Catalogue of Microorganisms (GCM) 10K type strain sequencing project: providing services to taxonomists for standard genome sequencing and annotation.</title>
        <authorList>
            <consortium name="The Broad Institute Genomics Platform"/>
            <consortium name="The Broad Institute Genome Sequencing Center for Infectious Disease"/>
            <person name="Wu L."/>
            <person name="Ma J."/>
        </authorList>
    </citation>
    <scope>NUCLEOTIDE SEQUENCE [LARGE SCALE GENOMIC DNA]</scope>
    <source>
        <strain evidence="5 6">JCM 1417</strain>
    </source>
</reference>